<dbReference type="Proteomes" id="UP000607397">
    <property type="component" value="Unassembled WGS sequence"/>
</dbReference>
<accession>A0A8K1ZXC3</accession>
<reference evidence="2" key="1">
    <citation type="submission" date="2019-12" db="EMBL/GenBank/DDBJ databases">
        <title>High-Quality draft genome sequences of three cyanobacteria isolated from the limestone walls of the Old Cathedral of Coimbra.</title>
        <authorList>
            <person name="Tiago I."/>
            <person name="Soares F."/>
            <person name="Portugal A."/>
        </authorList>
    </citation>
    <scope>NUCLEOTIDE SEQUENCE [LARGE SCALE GENOMIC DNA]</scope>
    <source>
        <strain evidence="2">C</strain>
    </source>
</reference>
<proteinExistence type="predicted"/>
<keyword evidence="3" id="KW-1185">Reference proteome</keyword>
<evidence type="ECO:0000313" key="2">
    <source>
        <dbReference type="EMBL" id="NCJ05817.1"/>
    </source>
</evidence>
<dbReference type="EMBL" id="WVIC01000006">
    <property type="protein sequence ID" value="NCJ05817.1"/>
    <property type="molecule type" value="Genomic_DNA"/>
</dbReference>
<keyword evidence="1" id="KW-0732">Signal</keyword>
<feature type="chain" id="PRO_5035456159" evidence="1">
    <location>
        <begin position="21"/>
        <end position="133"/>
    </location>
</feature>
<evidence type="ECO:0000256" key="1">
    <source>
        <dbReference type="SAM" id="SignalP"/>
    </source>
</evidence>
<gene>
    <name evidence="2" type="ORF">GS597_04690</name>
</gene>
<name>A0A8K1ZXC3_9CYAN</name>
<feature type="signal peptide" evidence="1">
    <location>
        <begin position="1"/>
        <end position="20"/>
    </location>
</feature>
<sequence>MPLHGLLASAVMLTATQGSAAEYQGRNIDGQRLPGTVYSYETGGVFDVEVVFQENRATLYFVNGSEKTVRLRNPVITNPKRIEGFKRGFVTLGNIFSLGVADHHVGNLQPPHPRPFEGFWRIQLSEEALADVD</sequence>
<organism evidence="2 3">
    <name type="scientific">Petrachloros mirabilis ULC683</name>
    <dbReference type="NCBI Taxonomy" id="2781853"/>
    <lineage>
        <taxon>Bacteria</taxon>
        <taxon>Bacillati</taxon>
        <taxon>Cyanobacteriota</taxon>
        <taxon>Cyanophyceae</taxon>
        <taxon>Synechococcales</taxon>
        <taxon>Petrachlorosaceae</taxon>
        <taxon>Petrachloros</taxon>
        <taxon>Petrachloros mirabilis</taxon>
    </lineage>
</organism>
<evidence type="ECO:0000313" key="3">
    <source>
        <dbReference type="Proteomes" id="UP000607397"/>
    </source>
</evidence>
<comment type="caution">
    <text evidence="2">The sequence shown here is derived from an EMBL/GenBank/DDBJ whole genome shotgun (WGS) entry which is preliminary data.</text>
</comment>
<dbReference type="AlphaFoldDB" id="A0A8K1ZXC3"/>
<protein>
    <submittedName>
        <fullName evidence="2">Uncharacterized protein</fullName>
    </submittedName>
</protein>